<dbReference type="InterPro" id="IPR011262">
    <property type="entry name" value="DNA-dir_RNA_pol_insert"/>
</dbReference>
<dbReference type="Gene3D" id="3.30.1360.10">
    <property type="entry name" value="RNA polymerase, RBP11-like subunit"/>
    <property type="match status" value="1"/>
</dbReference>
<evidence type="ECO:0000259" key="4">
    <source>
        <dbReference type="SMART" id="SM00662"/>
    </source>
</evidence>
<comment type="similarity">
    <text evidence="3">Belongs to the archaeal Rpo3/eukaryotic RPB3 RNA polymerase subunit family.</text>
</comment>
<dbReference type="SUPFAM" id="SSF56553">
    <property type="entry name" value="Insert subdomain of RNA polymerase alpha subunit"/>
    <property type="match status" value="1"/>
</dbReference>
<dbReference type="InterPro" id="IPR036603">
    <property type="entry name" value="RBP11-like"/>
</dbReference>
<feature type="domain" description="DNA-directed RNA polymerase RpoA/D/Rpb3-type" evidence="4">
    <location>
        <begin position="12"/>
        <end position="187"/>
    </location>
</feature>
<dbReference type="InterPro" id="IPR011263">
    <property type="entry name" value="DNA-dir_RNA_pol_RpoA/D/Rpb3"/>
</dbReference>
<dbReference type="HAMAP" id="MF_00320">
    <property type="entry name" value="RNApol_arch_Rpo3"/>
    <property type="match status" value="1"/>
</dbReference>
<name>T1C8D2_9ZZZZ</name>
<reference evidence="5" key="2">
    <citation type="journal article" date="2014" name="ISME J.">
        <title>Microbial stratification in low pH oxic and suboxic macroscopic growths along an acid mine drainage.</title>
        <authorList>
            <person name="Mendez-Garcia C."/>
            <person name="Mesa V."/>
            <person name="Sprenger R.R."/>
            <person name="Richter M."/>
            <person name="Diez M.S."/>
            <person name="Solano J."/>
            <person name="Bargiela R."/>
            <person name="Golyshina O.V."/>
            <person name="Manteca A."/>
            <person name="Ramos J.L."/>
            <person name="Gallego J.R."/>
            <person name="Llorente I."/>
            <person name="Martins Dos Santos V.A."/>
            <person name="Jensen O.N."/>
            <person name="Pelaez A.I."/>
            <person name="Sanchez J."/>
            <person name="Ferrer M."/>
        </authorList>
    </citation>
    <scope>NUCLEOTIDE SEQUENCE</scope>
</reference>
<dbReference type="PROSITE" id="PS00446">
    <property type="entry name" value="RNA_POL_D_30KD"/>
    <property type="match status" value="1"/>
</dbReference>
<dbReference type="Pfam" id="PF01193">
    <property type="entry name" value="RNA_pol_L"/>
    <property type="match status" value="1"/>
</dbReference>
<protein>
    <submittedName>
        <fullName evidence="5">RNA polymerase insert</fullName>
    </submittedName>
</protein>
<proteinExistence type="inferred from homology"/>
<gene>
    <name evidence="5" type="ORF">B2A_02793</name>
</gene>
<dbReference type="GO" id="GO:0000428">
    <property type="term" value="C:DNA-directed RNA polymerase complex"/>
    <property type="evidence" value="ECO:0007669"/>
    <property type="project" value="UniProtKB-KW"/>
</dbReference>
<keyword evidence="1" id="KW-0240">DNA-directed RNA polymerase</keyword>
<dbReference type="PANTHER" id="PTHR11800">
    <property type="entry name" value="DNA-DIRECTED RNA POLYMERASE"/>
    <property type="match status" value="1"/>
</dbReference>
<sequence>MKIKILEDNEKALRFEAEGTDNYYINTLRRMAMTKVRCFAIDKVTFYENTSAIFDEYIAHRIGLIPLITPSKGYTDSDEVLFTLDASGPGTIYSKDLVSSDKAIRVANEGIPIIKLAEGQKIRVDGKAVLGDATRHAKFQPGFVTFEPVSDTSFKFYIEAFGQMPPKEIAYKAIESIKDDVKELKKELKKIG</sequence>
<dbReference type="GO" id="GO:0046983">
    <property type="term" value="F:protein dimerization activity"/>
    <property type="evidence" value="ECO:0007669"/>
    <property type="project" value="InterPro"/>
</dbReference>
<dbReference type="AlphaFoldDB" id="T1C8D2"/>
<comment type="caution">
    <text evidence="5">The sequence shown here is derived from an EMBL/GenBank/DDBJ whole genome shotgun (WGS) entry which is preliminary data.</text>
</comment>
<dbReference type="EMBL" id="AUZZ01001900">
    <property type="protein sequence ID" value="EQD62490.1"/>
    <property type="molecule type" value="Genomic_DNA"/>
</dbReference>
<dbReference type="NCBIfam" id="NF001988">
    <property type="entry name" value="PRK00783.1"/>
    <property type="match status" value="1"/>
</dbReference>
<dbReference type="InterPro" id="IPR036643">
    <property type="entry name" value="RNApol_insert_sf"/>
</dbReference>
<reference evidence="5" key="1">
    <citation type="submission" date="2013-08" db="EMBL/GenBank/DDBJ databases">
        <authorList>
            <person name="Mendez C."/>
            <person name="Richter M."/>
            <person name="Ferrer M."/>
            <person name="Sanchez J."/>
        </authorList>
    </citation>
    <scope>NUCLEOTIDE SEQUENCE</scope>
</reference>
<accession>T1C8D2</accession>
<evidence type="ECO:0000256" key="1">
    <source>
        <dbReference type="ARBA" id="ARBA00022478"/>
    </source>
</evidence>
<evidence type="ECO:0000313" key="5">
    <source>
        <dbReference type="EMBL" id="EQD62490.1"/>
    </source>
</evidence>
<dbReference type="Pfam" id="PF01000">
    <property type="entry name" value="RNA_pol_A_bac"/>
    <property type="match status" value="1"/>
</dbReference>
<dbReference type="InterPro" id="IPR050518">
    <property type="entry name" value="Rpo3/RPB3_RNA_Pol_subunit"/>
</dbReference>
<evidence type="ECO:0000256" key="3">
    <source>
        <dbReference type="ARBA" id="ARBA00025804"/>
    </source>
</evidence>
<dbReference type="InterPro" id="IPR001514">
    <property type="entry name" value="DNA-dir_RNA_pol_30-40kDasu_CS"/>
</dbReference>
<dbReference type="GO" id="GO:0006351">
    <property type="term" value="P:DNA-templated transcription"/>
    <property type="evidence" value="ECO:0007669"/>
    <property type="project" value="InterPro"/>
</dbReference>
<organism evidence="5">
    <name type="scientific">mine drainage metagenome</name>
    <dbReference type="NCBI Taxonomy" id="410659"/>
    <lineage>
        <taxon>unclassified sequences</taxon>
        <taxon>metagenomes</taxon>
        <taxon>ecological metagenomes</taxon>
    </lineage>
</organism>
<dbReference type="GO" id="GO:0003899">
    <property type="term" value="F:DNA-directed RNA polymerase activity"/>
    <property type="evidence" value="ECO:0007669"/>
    <property type="project" value="InterPro"/>
</dbReference>
<dbReference type="PANTHER" id="PTHR11800:SF2">
    <property type="entry name" value="DNA-DIRECTED RNA POLYMERASE II SUBUNIT RPB3"/>
    <property type="match status" value="1"/>
</dbReference>
<dbReference type="GO" id="GO:0003677">
    <property type="term" value="F:DNA binding"/>
    <property type="evidence" value="ECO:0007669"/>
    <property type="project" value="InterPro"/>
</dbReference>
<evidence type="ECO:0000256" key="2">
    <source>
        <dbReference type="ARBA" id="ARBA00023163"/>
    </source>
</evidence>
<dbReference type="SMART" id="SM00662">
    <property type="entry name" value="RPOLD"/>
    <property type="match status" value="1"/>
</dbReference>
<dbReference type="Gene3D" id="2.170.120.12">
    <property type="entry name" value="DNA-directed RNA polymerase, insert domain"/>
    <property type="match status" value="1"/>
</dbReference>
<keyword evidence="2" id="KW-0804">Transcription</keyword>
<dbReference type="InterPro" id="IPR022842">
    <property type="entry name" value="RNAP_Rpo3/Rpb3/RPAC1"/>
</dbReference>
<dbReference type="SUPFAM" id="SSF55257">
    <property type="entry name" value="RBP11-like subunits of RNA polymerase"/>
    <property type="match status" value="1"/>
</dbReference>